<dbReference type="Pfam" id="PF12409">
    <property type="entry name" value="P5-ATPase"/>
    <property type="match status" value="1"/>
</dbReference>
<keyword evidence="1" id="KW-0067">ATP-binding</keyword>
<comment type="catalytic activity">
    <reaction evidence="1">
        <text>ATP + H2O = ADP + phosphate + H(+)</text>
        <dbReference type="Rhea" id="RHEA:13065"/>
        <dbReference type="ChEBI" id="CHEBI:15377"/>
        <dbReference type="ChEBI" id="CHEBI:15378"/>
        <dbReference type="ChEBI" id="CHEBI:30616"/>
        <dbReference type="ChEBI" id="CHEBI:43474"/>
        <dbReference type="ChEBI" id="CHEBI:456216"/>
    </reaction>
</comment>
<feature type="transmembrane region" description="Helical" evidence="1">
    <location>
        <begin position="63"/>
        <end position="83"/>
    </location>
</feature>
<dbReference type="EC" id="7.2.2.-" evidence="1"/>
<name>A0A6P7GLH0_DIAVI</name>
<organism evidence="3">
    <name type="scientific">Diabrotica virgifera virgifera</name>
    <name type="common">western corn rootworm</name>
    <dbReference type="NCBI Taxonomy" id="50390"/>
    <lineage>
        <taxon>Eukaryota</taxon>
        <taxon>Metazoa</taxon>
        <taxon>Ecdysozoa</taxon>
        <taxon>Arthropoda</taxon>
        <taxon>Hexapoda</taxon>
        <taxon>Insecta</taxon>
        <taxon>Pterygota</taxon>
        <taxon>Neoptera</taxon>
        <taxon>Endopterygota</taxon>
        <taxon>Coleoptera</taxon>
        <taxon>Polyphaga</taxon>
        <taxon>Cucujiformia</taxon>
        <taxon>Chrysomeloidea</taxon>
        <taxon>Chrysomelidae</taxon>
        <taxon>Galerucinae</taxon>
        <taxon>Diabroticina</taxon>
        <taxon>Diabroticites</taxon>
        <taxon>Diabrotica</taxon>
    </lineage>
</organism>
<keyword evidence="1" id="KW-0547">Nucleotide-binding</keyword>
<dbReference type="OrthoDB" id="48943at2759"/>
<dbReference type="GO" id="GO:0046872">
    <property type="term" value="F:metal ion binding"/>
    <property type="evidence" value="ECO:0007669"/>
    <property type="project" value="UniProtKB-UniRule"/>
</dbReference>
<comment type="similarity">
    <text evidence="1">Belongs to the cation transport ATPase (P-type) (TC 3.A.3) family. Type V subfamily.</text>
</comment>
<keyword evidence="1" id="KW-1278">Translocase</keyword>
<keyword evidence="1" id="KW-0460">Magnesium</keyword>
<gene>
    <name evidence="3" type="primary">LOC114338228</name>
</gene>
<keyword evidence="1" id="KW-0479">Metal-binding</keyword>
<proteinExistence type="inferred from homology"/>
<accession>A0A6P7GLH0</accession>
<sequence length="167" mass="19604">MGSRRIFSKCFRRETDAEVGSRLEQNEGLLRGPKSDEFKMYLNRGQDDEMQFVCYKKCKIKTALTYLFFLLTAGVLRLVFHWIPHLYLKATSNRCKIEDAEKILITEVFNKNHKTYHVRPLQILTPDSVAKMKKKDDLLRHQPLPDSDIVQALSVHFENGIFRDVDR</sequence>
<keyword evidence="1" id="KW-0812">Transmembrane</keyword>
<evidence type="ECO:0000313" key="3">
    <source>
        <dbReference type="RefSeq" id="XP_028144620.1"/>
    </source>
</evidence>
<comment type="caution">
    <text evidence="1">Lacks conserved residue(s) required for the propagation of feature annotation.</text>
</comment>
<keyword evidence="1" id="KW-0472">Membrane</keyword>
<dbReference type="GO" id="GO:0019829">
    <property type="term" value="F:ATPase-coupled monoatomic cation transmembrane transporter activity"/>
    <property type="evidence" value="ECO:0007669"/>
    <property type="project" value="UniProtKB-UniRule"/>
</dbReference>
<dbReference type="AlphaFoldDB" id="A0A6P7GLH0"/>
<dbReference type="GO" id="GO:0016020">
    <property type="term" value="C:membrane"/>
    <property type="evidence" value="ECO:0007669"/>
    <property type="project" value="UniProtKB-SubCell"/>
</dbReference>
<protein>
    <recommendedName>
        <fullName evidence="1">Cation-transporting ATPase</fullName>
        <ecNumber evidence="1">7.2.2.-</ecNumber>
    </recommendedName>
</protein>
<comment type="subcellular location">
    <subcellularLocation>
        <location evidence="1">Membrane</location>
        <topology evidence="1">Multi-pass membrane protein</topology>
    </subcellularLocation>
</comment>
<keyword evidence="1" id="KW-1133">Transmembrane helix</keyword>
<evidence type="ECO:0000259" key="2">
    <source>
        <dbReference type="Pfam" id="PF12409"/>
    </source>
</evidence>
<dbReference type="GO" id="GO:0005524">
    <property type="term" value="F:ATP binding"/>
    <property type="evidence" value="ECO:0007669"/>
    <property type="project" value="UniProtKB-UniRule"/>
</dbReference>
<dbReference type="InParanoid" id="A0A6P7GLH0"/>
<evidence type="ECO:0000256" key="1">
    <source>
        <dbReference type="RuleBase" id="RU362082"/>
    </source>
</evidence>
<feature type="domain" description="P5B-type ATPase N-terminal" evidence="2">
    <location>
        <begin position="46"/>
        <end position="126"/>
    </location>
</feature>
<reference evidence="3" key="1">
    <citation type="submission" date="2025-08" db="UniProtKB">
        <authorList>
            <consortium name="RefSeq"/>
        </authorList>
    </citation>
    <scope>IDENTIFICATION</scope>
    <source>
        <tissue evidence="3">Whole insect</tissue>
    </source>
</reference>
<dbReference type="InterPro" id="IPR047819">
    <property type="entry name" value="P5A-ATPase_N"/>
</dbReference>
<dbReference type="RefSeq" id="XP_028144620.1">
    <property type="nucleotide sequence ID" value="XM_028288819.1"/>
</dbReference>